<evidence type="ECO:0000256" key="7">
    <source>
        <dbReference type="ARBA" id="ARBA00023186"/>
    </source>
</evidence>
<keyword evidence="13" id="KW-1185">Reference proteome</keyword>
<keyword evidence="7 9" id="KW-0143">Chaperone</keyword>
<dbReference type="PROSITE" id="PS00995">
    <property type="entry name" value="TCP1_3"/>
    <property type="match status" value="1"/>
</dbReference>
<comment type="similarity">
    <text evidence="2 9">Belongs to the TCP-1 chaperonin family.</text>
</comment>
<accession>A0AAW1SGE5</accession>
<dbReference type="NCBIfam" id="NF041083">
    <property type="entry name" value="thermosome_beta"/>
    <property type="match status" value="1"/>
</dbReference>
<reference evidence="12 13" key="1">
    <citation type="journal article" date="2024" name="Nat. Commun.">
        <title>Phylogenomics reveals the evolutionary origins of lichenization in chlorophyte algae.</title>
        <authorList>
            <person name="Puginier C."/>
            <person name="Libourel C."/>
            <person name="Otte J."/>
            <person name="Skaloud P."/>
            <person name="Haon M."/>
            <person name="Grisel S."/>
            <person name="Petersen M."/>
            <person name="Berrin J.G."/>
            <person name="Delaux P.M."/>
            <person name="Dal Grande F."/>
            <person name="Keller J."/>
        </authorList>
    </citation>
    <scope>NUCLEOTIDE SEQUENCE [LARGE SCALE GENOMIC DNA]</scope>
    <source>
        <strain evidence="12 13">SAG 2145</strain>
    </source>
</reference>
<evidence type="ECO:0000256" key="1">
    <source>
        <dbReference type="ARBA" id="ARBA00004496"/>
    </source>
</evidence>
<sequence length="530" mass="57079">MAVPGTTGRKGETYKDDSRKRDVRTGNIAAAKAVADAVRTSLGPRGMDKMVSQPGGEVIITNDGATILNKMTVLQPAAKMLVELAKSQDVVAGDGTTSVVVICGALLSESMKLLEKGVHPTLISDAFTTAANKAVEVLTKGAIAVDLADREALIKAASTSLSSKVVSQYSSLLSPMAVDCILQVMDPQRPELLDLRDVKVVTKLGGTVDDSELVPGMVFDHRAAKAANGPTRIENAKIGLVQFCISPPKTDLENNVIISDYAQMDRILKEERNYILSMIKKIRASGCNVLLVQKSILRDATTDLSLHYLAKAKIMVIRDIERDDIDFISKTLHCMPISHVDHMRPEKLGHASMVEEKQVGKGKVVQVSGIQTKGRTATVLLRGSNKLVLEEADRSLHDALCVVRCLVHKRFLIAGGAAPEVEVATQLGRIAKTLPGMSSYCMRSFADALEVVPYTLAENAGLNPVAIVTELRNRHAQGETHAGINVRRGAVSNMLDESVVQPLLVTTSAITLATECVRMILKIDDIVPTR</sequence>
<dbReference type="InterPro" id="IPR002423">
    <property type="entry name" value="Cpn60/GroEL/TCP-1"/>
</dbReference>
<dbReference type="Gene3D" id="3.50.7.10">
    <property type="entry name" value="GroEL"/>
    <property type="match status" value="1"/>
</dbReference>
<evidence type="ECO:0000256" key="4">
    <source>
        <dbReference type="ARBA" id="ARBA00022490"/>
    </source>
</evidence>
<keyword evidence="6 9" id="KW-0067">ATP-binding</keyword>
<dbReference type="GO" id="GO:0005737">
    <property type="term" value="C:cytoplasm"/>
    <property type="evidence" value="ECO:0007669"/>
    <property type="project" value="UniProtKB-SubCell"/>
</dbReference>
<keyword evidence="5 9" id="KW-0547">Nucleotide-binding</keyword>
<dbReference type="Gene3D" id="1.10.560.10">
    <property type="entry name" value="GroEL-like equatorial domain"/>
    <property type="match status" value="1"/>
</dbReference>
<dbReference type="InterPro" id="IPR002194">
    <property type="entry name" value="Chaperonin_TCP-1_CS"/>
</dbReference>
<dbReference type="GO" id="GO:0140662">
    <property type="term" value="F:ATP-dependent protein folding chaperone"/>
    <property type="evidence" value="ECO:0007669"/>
    <property type="project" value="InterPro"/>
</dbReference>
<evidence type="ECO:0000313" key="13">
    <source>
        <dbReference type="Proteomes" id="UP001438707"/>
    </source>
</evidence>
<comment type="subcellular location">
    <subcellularLocation>
        <location evidence="1">Cytoplasm</location>
    </subcellularLocation>
</comment>
<dbReference type="GO" id="GO:0016887">
    <property type="term" value="F:ATP hydrolysis activity"/>
    <property type="evidence" value="ECO:0007669"/>
    <property type="project" value="InterPro"/>
</dbReference>
<organism evidence="12 13">
    <name type="scientific">Apatococcus lobatus</name>
    <dbReference type="NCBI Taxonomy" id="904363"/>
    <lineage>
        <taxon>Eukaryota</taxon>
        <taxon>Viridiplantae</taxon>
        <taxon>Chlorophyta</taxon>
        <taxon>core chlorophytes</taxon>
        <taxon>Trebouxiophyceae</taxon>
        <taxon>Chlorellales</taxon>
        <taxon>Chlorellaceae</taxon>
        <taxon>Apatococcus</taxon>
    </lineage>
</organism>
<dbReference type="PRINTS" id="PR00304">
    <property type="entry name" value="TCOMPLEXTCP1"/>
</dbReference>
<dbReference type="SUPFAM" id="SSF54849">
    <property type="entry name" value="GroEL-intermediate domain like"/>
    <property type="match status" value="1"/>
</dbReference>
<evidence type="ECO:0000256" key="9">
    <source>
        <dbReference type="RuleBase" id="RU004187"/>
    </source>
</evidence>
<dbReference type="InterPro" id="IPR012717">
    <property type="entry name" value="Chap_CCT_delta"/>
</dbReference>
<gene>
    <name evidence="12" type="ORF">WJX74_010551</name>
</gene>
<comment type="caution">
    <text evidence="12">The sequence shown here is derived from an EMBL/GenBank/DDBJ whole genome shotgun (WGS) entry which is preliminary data.</text>
</comment>
<feature type="compositionally biased region" description="Basic and acidic residues" evidence="11">
    <location>
        <begin position="9"/>
        <end position="22"/>
    </location>
</feature>
<dbReference type="SUPFAM" id="SSF52029">
    <property type="entry name" value="GroEL apical domain-like"/>
    <property type="match status" value="1"/>
</dbReference>
<dbReference type="GO" id="GO:0051082">
    <property type="term" value="F:unfolded protein binding"/>
    <property type="evidence" value="ECO:0007669"/>
    <property type="project" value="InterPro"/>
</dbReference>
<evidence type="ECO:0000313" key="12">
    <source>
        <dbReference type="EMBL" id="KAK9845097.1"/>
    </source>
</evidence>
<dbReference type="NCBIfam" id="NF041082">
    <property type="entry name" value="thermosome_alpha"/>
    <property type="match status" value="1"/>
</dbReference>
<dbReference type="InterPro" id="IPR027409">
    <property type="entry name" value="GroEL-like_apical_dom_sf"/>
</dbReference>
<dbReference type="NCBIfam" id="TIGR02342">
    <property type="entry name" value="chap_CCT_delta"/>
    <property type="match status" value="1"/>
</dbReference>
<dbReference type="FunFam" id="3.50.7.10:FF:000010">
    <property type="entry name" value="T-complex protein 1 subunit delta"/>
    <property type="match status" value="1"/>
</dbReference>
<dbReference type="Proteomes" id="UP001438707">
    <property type="component" value="Unassembled WGS sequence"/>
</dbReference>
<evidence type="ECO:0000256" key="8">
    <source>
        <dbReference type="ARBA" id="ARBA00024677"/>
    </source>
</evidence>
<dbReference type="InterPro" id="IPR027410">
    <property type="entry name" value="TCP-1-like_intermed_sf"/>
</dbReference>
<dbReference type="InterPro" id="IPR017998">
    <property type="entry name" value="Chaperone_TCP-1"/>
</dbReference>
<dbReference type="PROSITE" id="PS00750">
    <property type="entry name" value="TCP1_1"/>
    <property type="match status" value="1"/>
</dbReference>
<evidence type="ECO:0000256" key="5">
    <source>
        <dbReference type="ARBA" id="ARBA00022741"/>
    </source>
</evidence>
<dbReference type="InterPro" id="IPR027413">
    <property type="entry name" value="GROEL-like_equatorial_sf"/>
</dbReference>
<dbReference type="CDD" id="cd03338">
    <property type="entry name" value="TCP1_delta"/>
    <property type="match status" value="1"/>
</dbReference>
<name>A0AAW1SGE5_9CHLO</name>
<comment type="function">
    <text evidence="8">Molecular chaperone; assists the folding of proteins upon ATP hydrolysis. Known to play a role, in vitro, in the folding of actin and tubulin.</text>
</comment>
<dbReference type="Pfam" id="PF00118">
    <property type="entry name" value="Cpn60_TCP1"/>
    <property type="match status" value="1"/>
</dbReference>
<dbReference type="GO" id="GO:0005524">
    <property type="term" value="F:ATP binding"/>
    <property type="evidence" value="ECO:0007669"/>
    <property type="project" value="UniProtKB-KW"/>
</dbReference>
<protein>
    <recommendedName>
        <fullName evidence="3 10">T-complex protein 1 subunit delta</fullName>
    </recommendedName>
</protein>
<feature type="region of interest" description="Disordered" evidence="11">
    <location>
        <begin position="1"/>
        <end position="22"/>
    </location>
</feature>
<proteinExistence type="inferred from homology"/>
<evidence type="ECO:0000256" key="3">
    <source>
        <dbReference type="ARBA" id="ARBA00016107"/>
    </source>
</evidence>
<dbReference type="Gene3D" id="3.30.260.10">
    <property type="entry name" value="TCP-1-like chaperonin intermediate domain"/>
    <property type="match status" value="1"/>
</dbReference>
<dbReference type="InterPro" id="IPR053374">
    <property type="entry name" value="TCP-1_chaperonin"/>
</dbReference>
<keyword evidence="4" id="KW-0963">Cytoplasm</keyword>
<dbReference type="AlphaFoldDB" id="A0AAW1SGE5"/>
<evidence type="ECO:0000256" key="6">
    <source>
        <dbReference type="ARBA" id="ARBA00022840"/>
    </source>
</evidence>
<dbReference type="PANTHER" id="PTHR11353">
    <property type="entry name" value="CHAPERONIN"/>
    <property type="match status" value="1"/>
</dbReference>
<dbReference type="InterPro" id="IPR054827">
    <property type="entry name" value="thermosome_alpha"/>
</dbReference>
<dbReference type="SUPFAM" id="SSF48592">
    <property type="entry name" value="GroEL equatorial domain-like"/>
    <property type="match status" value="1"/>
</dbReference>
<dbReference type="EMBL" id="JALJOS010000001">
    <property type="protein sequence ID" value="KAK9845097.1"/>
    <property type="molecule type" value="Genomic_DNA"/>
</dbReference>
<evidence type="ECO:0000256" key="2">
    <source>
        <dbReference type="ARBA" id="ARBA00008020"/>
    </source>
</evidence>
<evidence type="ECO:0000256" key="11">
    <source>
        <dbReference type="SAM" id="MobiDB-lite"/>
    </source>
</evidence>
<evidence type="ECO:0000256" key="10">
    <source>
        <dbReference type="RuleBase" id="RU004192"/>
    </source>
</evidence>